<dbReference type="Proteomes" id="UP001176468">
    <property type="component" value="Unassembled WGS sequence"/>
</dbReference>
<feature type="chain" id="PRO_5045684181" evidence="1">
    <location>
        <begin position="23"/>
        <end position="85"/>
    </location>
</feature>
<gene>
    <name evidence="2" type="ORF">Q5H94_06580</name>
</gene>
<name>A0ABT8ZXG4_9SPHN</name>
<keyword evidence="3" id="KW-1185">Reference proteome</keyword>
<protein>
    <submittedName>
        <fullName evidence="2">Uncharacterized protein</fullName>
    </submittedName>
</protein>
<keyword evidence="1" id="KW-0732">Signal</keyword>
<proteinExistence type="predicted"/>
<dbReference type="RefSeq" id="WP_304560437.1">
    <property type="nucleotide sequence ID" value="NZ_JAUQSZ010000003.1"/>
</dbReference>
<reference evidence="2" key="1">
    <citation type="submission" date="2023-07" db="EMBL/GenBank/DDBJ databases">
        <authorList>
            <person name="Kim M.K."/>
        </authorList>
    </citation>
    <scope>NUCLEOTIDE SEQUENCE</scope>
    <source>
        <strain evidence="2">CA1-15</strain>
    </source>
</reference>
<sequence>MLKFTLFAAAAAISLASVPALATEPAATAVSGEGAKIADVAPAAPKAETKYCVIDTIIGSRIPHKECHTRKEWIEKTGIDPLTDK</sequence>
<comment type="caution">
    <text evidence="2">The sequence shown here is derived from an EMBL/GenBank/DDBJ whole genome shotgun (WGS) entry which is preliminary data.</text>
</comment>
<evidence type="ECO:0000313" key="3">
    <source>
        <dbReference type="Proteomes" id="UP001176468"/>
    </source>
</evidence>
<organism evidence="2 3">
    <name type="scientific">Sphingomonas immobilis</name>
    <dbReference type="NCBI Taxonomy" id="3063997"/>
    <lineage>
        <taxon>Bacteria</taxon>
        <taxon>Pseudomonadati</taxon>
        <taxon>Pseudomonadota</taxon>
        <taxon>Alphaproteobacteria</taxon>
        <taxon>Sphingomonadales</taxon>
        <taxon>Sphingomonadaceae</taxon>
        <taxon>Sphingomonas</taxon>
    </lineage>
</organism>
<feature type="signal peptide" evidence="1">
    <location>
        <begin position="1"/>
        <end position="22"/>
    </location>
</feature>
<evidence type="ECO:0000313" key="2">
    <source>
        <dbReference type="EMBL" id="MDO7841983.1"/>
    </source>
</evidence>
<evidence type="ECO:0000256" key="1">
    <source>
        <dbReference type="SAM" id="SignalP"/>
    </source>
</evidence>
<dbReference type="EMBL" id="JAUQSZ010000003">
    <property type="protein sequence ID" value="MDO7841983.1"/>
    <property type="molecule type" value="Genomic_DNA"/>
</dbReference>
<accession>A0ABT8ZXG4</accession>